<dbReference type="EMBL" id="SMKA01000166">
    <property type="protein sequence ID" value="TDC23345.1"/>
    <property type="molecule type" value="Genomic_DNA"/>
</dbReference>
<keyword evidence="9" id="KW-0067">ATP-binding</keyword>
<keyword evidence="2 6" id="KW-0812">Transmembrane</keyword>
<dbReference type="SUPFAM" id="SSF90123">
    <property type="entry name" value="ABC transporter transmembrane region"/>
    <property type="match status" value="1"/>
</dbReference>
<feature type="transmembrane region" description="Helical" evidence="6">
    <location>
        <begin position="29"/>
        <end position="49"/>
    </location>
</feature>
<dbReference type="RefSeq" id="WP_132411917.1">
    <property type="nucleotide sequence ID" value="NZ_SMKA01000166.1"/>
</dbReference>
<feature type="transmembrane region" description="Helical" evidence="6">
    <location>
        <begin position="171"/>
        <end position="190"/>
    </location>
</feature>
<comment type="caution">
    <text evidence="9">The sequence shown here is derived from an EMBL/GenBank/DDBJ whole genome shotgun (WGS) entry which is preliminary data.</text>
</comment>
<evidence type="ECO:0000256" key="5">
    <source>
        <dbReference type="SAM" id="MobiDB-lite"/>
    </source>
</evidence>
<dbReference type="SUPFAM" id="SSF52540">
    <property type="entry name" value="P-loop containing nucleoside triphosphate hydrolases"/>
    <property type="match status" value="1"/>
</dbReference>
<evidence type="ECO:0000259" key="7">
    <source>
        <dbReference type="PROSITE" id="PS50893"/>
    </source>
</evidence>
<evidence type="ECO:0000256" key="1">
    <source>
        <dbReference type="ARBA" id="ARBA00004651"/>
    </source>
</evidence>
<reference evidence="9 10" key="1">
    <citation type="submission" date="2019-03" db="EMBL/GenBank/DDBJ databases">
        <title>Draft genome sequences of novel Actinobacteria.</title>
        <authorList>
            <person name="Sahin N."/>
            <person name="Ay H."/>
            <person name="Saygin H."/>
        </authorList>
    </citation>
    <scope>NUCLEOTIDE SEQUENCE [LARGE SCALE GENOMIC DNA]</scope>
    <source>
        <strain evidence="9 10">JCM 30547</strain>
    </source>
</reference>
<keyword evidence="3 6" id="KW-1133">Transmembrane helix</keyword>
<name>A0A4V2XPT6_9ACTN</name>
<keyword evidence="4 6" id="KW-0472">Membrane</keyword>
<organism evidence="9 10">
    <name type="scientific">Kribbella albertanoniae</name>
    <dbReference type="NCBI Taxonomy" id="1266829"/>
    <lineage>
        <taxon>Bacteria</taxon>
        <taxon>Bacillati</taxon>
        <taxon>Actinomycetota</taxon>
        <taxon>Actinomycetes</taxon>
        <taxon>Propionibacteriales</taxon>
        <taxon>Kribbellaceae</taxon>
        <taxon>Kribbella</taxon>
    </lineage>
</organism>
<dbReference type="PANTHER" id="PTHR43394">
    <property type="entry name" value="ATP-DEPENDENT PERMEASE MDL1, MITOCHONDRIAL"/>
    <property type="match status" value="1"/>
</dbReference>
<dbReference type="InterPro" id="IPR017871">
    <property type="entry name" value="ABC_transporter-like_CS"/>
</dbReference>
<dbReference type="AlphaFoldDB" id="A0A4V2XPT6"/>
<dbReference type="Gene3D" id="1.20.1560.10">
    <property type="entry name" value="ABC transporter type 1, transmembrane domain"/>
    <property type="match status" value="1"/>
</dbReference>
<dbReference type="GO" id="GO:0005524">
    <property type="term" value="F:ATP binding"/>
    <property type="evidence" value="ECO:0007669"/>
    <property type="project" value="UniProtKB-KW"/>
</dbReference>
<dbReference type="InterPro" id="IPR011527">
    <property type="entry name" value="ABC1_TM_dom"/>
</dbReference>
<evidence type="ECO:0000259" key="8">
    <source>
        <dbReference type="PROSITE" id="PS50929"/>
    </source>
</evidence>
<feature type="region of interest" description="Disordered" evidence="5">
    <location>
        <begin position="561"/>
        <end position="582"/>
    </location>
</feature>
<dbReference type="Pfam" id="PF00005">
    <property type="entry name" value="ABC_tran"/>
    <property type="match status" value="1"/>
</dbReference>
<dbReference type="PROSITE" id="PS50893">
    <property type="entry name" value="ABC_TRANSPORTER_2"/>
    <property type="match status" value="1"/>
</dbReference>
<dbReference type="InterPro" id="IPR036640">
    <property type="entry name" value="ABC1_TM_sf"/>
</dbReference>
<protein>
    <submittedName>
        <fullName evidence="9">ABC transporter ATP-binding protein</fullName>
    </submittedName>
</protein>
<dbReference type="PROSITE" id="PS50929">
    <property type="entry name" value="ABC_TM1F"/>
    <property type="match status" value="1"/>
</dbReference>
<keyword evidence="10" id="KW-1185">Reference proteome</keyword>
<evidence type="ECO:0000256" key="2">
    <source>
        <dbReference type="ARBA" id="ARBA00022692"/>
    </source>
</evidence>
<feature type="transmembrane region" description="Helical" evidence="6">
    <location>
        <begin position="69"/>
        <end position="89"/>
    </location>
</feature>
<accession>A0A4V2XPT6</accession>
<evidence type="ECO:0000256" key="3">
    <source>
        <dbReference type="ARBA" id="ARBA00022989"/>
    </source>
</evidence>
<dbReference type="Proteomes" id="UP000295075">
    <property type="component" value="Unassembled WGS sequence"/>
</dbReference>
<keyword evidence="9" id="KW-0547">Nucleotide-binding</keyword>
<dbReference type="InterPro" id="IPR003439">
    <property type="entry name" value="ABC_transporter-like_ATP-bd"/>
</dbReference>
<dbReference type="InterPro" id="IPR039421">
    <property type="entry name" value="Type_1_exporter"/>
</dbReference>
<dbReference type="InterPro" id="IPR027417">
    <property type="entry name" value="P-loop_NTPase"/>
</dbReference>
<gene>
    <name evidence="9" type="ORF">E1261_28610</name>
</gene>
<dbReference type="Gene3D" id="3.40.50.300">
    <property type="entry name" value="P-loop containing nucleotide triphosphate hydrolases"/>
    <property type="match status" value="1"/>
</dbReference>
<feature type="transmembrane region" description="Helical" evidence="6">
    <location>
        <begin position="285"/>
        <end position="305"/>
    </location>
</feature>
<dbReference type="GO" id="GO:0005886">
    <property type="term" value="C:plasma membrane"/>
    <property type="evidence" value="ECO:0007669"/>
    <property type="project" value="UniProtKB-SubCell"/>
</dbReference>
<dbReference type="PANTHER" id="PTHR43394:SF1">
    <property type="entry name" value="ATP-BINDING CASSETTE SUB-FAMILY B MEMBER 10, MITOCHONDRIAL"/>
    <property type="match status" value="1"/>
</dbReference>
<sequence length="582" mass="62503">MRNLPLADPGIPDDRSPARYLLWVARGQARTLAGGMSFGILWMASQAFIPAVLGKAIDEGVAAKDWDKLLQWTAALAAIGVLQALAGIMRHRFAVTNWLMAAYRTVQVITRKSADLGATLPKHLATGEVVSVGASDLASIGTLMEIAARFAGAIVAFAVVATILLSTSTTLGLVVLIGVPVMLFCLGPMLRPLHRRQSAQREAVGELNSLGSDIVAGLRVLRGIGGEDSFSQRYRRESQEVRHAGVRVARIQSVLDAAQVLLPGIFVVLVVGIGAHFALRGDLSAGSLVAFYGYATFLVLPLRTVTEFVNQLMRGLVAGARVIRVISLRPEITDPANAVRLPERGDLVDPVSGVRARDGLLTAIVAAEPDVYGVLADRLGRYDVDSEVRFGGVTLASATRADIRQRILVSDAGSQLFTGILRTELDPSGRRTEEELLAAIRTASAEDVLVALADGLDSEVEEKGRSFSGGQRQRLVLVRALLADPAVLVLAEPTSAVDAHTEARIADRLREHRAGRSTVVLTASPLLLDRVDEVIFVADGRVVAAGKHRDLLAREPQYRRTVTRQTEQEQIDQETLAEGAHR</sequence>
<dbReference type="OrthoDB" id="4966664at2"/>
<comment type="subcellular location">
    <subcellularLocation>
        <location evidence="1">Cell membrane</location>
        <topology evidence="1">Multi-pass membrane protein</topology>
    </subcellularLocation>
</comment>
<proteinExistence type="predicted"/>
<dbReference type="PROSITE" id="PS00211">
    <property type="entry name" value="ABC_TRANSPORTER_1"/>
    <property type="match status" value="1"/>
</dbReference>
<evidence type="ECO:0000256" key="4">
    <source>
        <dbReference type="ARBA" id="ARBA00023136"/>
    </source>
</evidence>
<dbReference type="GO" id="GO:0016887">
    <property type="term" value="F:ATP hydrolysis activity"/>
    <property type="evidence" value="ECO:0007669"/>
    <property type="project" value="InterPro"/>
</dbReference>
<evidence type="ECO:0000256" key="6">
    <source>
        <dbReference type="SAM" id="Phobius"/>
    </source>
</evidence>
<evidence type="ECO:0000313" key="9">
    <source>
        <dbReference type="EMBL" id="TDC23345.1"/>
    </source>
</evidence>
<dbReference type="Pfam" id="PF00664">
    <property type="entry name" value="ABC_membrane"/>
    <property type="match status" value="1"/>
</dbReference>
<dbReference type="GO" id="GO:0015421">
    <property type="term" value="F:ABC-type oligopeptide transporter activity"/>
    <property type="evidence" value="ECO:0007669"/>
    <property type="project" value="TreeGrafter"/>
</dbReference>
<feature type="domain" description="ABC transporter" evidence="7">
    <location>
        <begin position="323"/>
        <end position="564"/>
    </location>
</feature>
<feature type="transmembrane region" description="Helical" evidence="6">
    <location>
        <begin position="260"/>
        <end position="279"/>
    </location>
</feature>
<feature type="transmembrane region" description="Helical" evidence="6">
    <location>
        <begin position="146"/>
        <end position="165"/>
    </location>
</feature>
<evidence type="ECO:0000313" key="10">
    <source>
        <dbReference type="Proteomes" id="UP000295075"/>
    </source>
</evidence>
<feature type="domain" description="ABC transmembrane type-1" evidence="8">
    <location>
        <begin position="33"/>
        <end position="314"/>
    </location>
</feature>
<dbReference type="CDD" id="cd07346">
    <property type="entry name" value="ABC_6TM_exporters"/>
    <property type="match status" value="1"/>
</dbReference>